<feature type="region of interest" description="Disordered" evidence="9">
    <location>
        <begin position="82"/>
        <end position="116"/>
    </location>
</feature>
<feature type="compositionally biased region" description="Basic and acidic residues" evidence="9">
    <location>
        <begin position="844"/>
        <end position="853"/>
    </location>
</feature>
<dbReference type="InterPro" id="IPR044876">
    <property type="entry name" value="HRDC_dom_sf"/>
</dbReference>
<proteinExistence type="inferred from homology"/>
<dbReference type="SMART" id="SM00474">
    <property type="entry name" value="35EXOc"/>
    <property type="match status" value="1"/>
</dbReference>
<evidence type="ECO:0000259" key="10">
    <source>
        <dbReference type="SMART" id="SM00474"/>
    </source>
</evidence>
<keyword evidence="12" id="KW-1185">Reference proteome</keyword>
<dbReference type="PANTHER" id="PTHR12124">
    <property type="entry name" value="POLYMYOSITIS/SCLERODERMA AUTOANTIGEN-RELATED"/>
    <property type="match status" value="1"/>
</dbReference>
<name>A0ABZ1CQN3_9TREE</name>
<dbReference type="SUPFAM" id="SSF47819">
    <property type="entry name" value="HRDC-like"/>
    <property type="match status" value="1"/>
</dbReference>
<feature type="compositionally biased region" description="Polar residues" evidence="9">
    <location>
        <begin position="662"/>
        <end position="671"/>
    </location>
</feature>
<gene>
    <name evidence="11" type="ORF">IL334_000973</name>
</gene>
<dbReference type="InterPro" id="IPR036397">
    <property type="entry name" value="RNaseH_sf"/>
</dbReference>
<feature type="region of interest" description="Disordered" evidence="9">
    <location>
        <begin position="1"/>
        <end position="22"/>
    </location>
</feature>
<dbReference type="Pfam" id="PF01612">
    <property type="entry name" value="DNA_pol_A_exo1"/>
    <property type="match status" value="1"/>
</dbReference>
<organism evidence="11 12">
    <name type="scientific">Kwoniella shivajii</name>
    <dbReference type="NCBI Taxonomy" id="564305"/>
    <lineage>
        <taxon>Eukaryota</taxon>
        <taxon>Fungi</taxon>
        <taxon>Dikarya</taxon>
        <taxon>Basidiomycota</taxon>
        <taxon>Agaricomycotina</taxon>
        <taxon>Tremellomycetes</taxon>
        <taxon>Tremellales</taxon>
        <taxon>Cryptococcaceae</taxon>
        <taxon>Kwoniella</taxon>
    </lineage>
</organism>
<dbReference type="PANTHER" id="PTHR12124:SF47">
    <property type="entry name" value="EXOSOME COMPONENT 10"/>
    <property type="match status" value="1"/>
</dbReference>
<feature type="region of interest" description="Disordered" evidence="9">
    <location>
        <begin position="662"/>
        <end position="698"/>
    </location>
</feature>
<feature type="domain" description="3'-5' exonuclease" evidence="10">
    <location>
        <begin position="288"/>
        <end position="458"/>
    </location>
</feature>
<dbReference type="InterPro" id="IPR012337">
    <property type="entry name" value="RNaseH-like_sf"/>
</dbReference>
<feature type="region of interest" description="Disordered" evidence="9">
    <location>
        <begin position="762"/>
        <end position="975"/>
    </location>
</feature>
<feature type="compositionally biased region" description="Polar residues" evidence="9">
    <location>
        <begin position="911"/>
        <end position="931"/>
    </location>
</feature>
<dbReference type="RefSeq" id="XP_062788785.1">
    <property type="nucleotide sequence ID" value="XM_062932734.1"/>
</dbReference>
<feature type="compositionally biased region" description="Low complexity" evidence="9">
    <location>
        <begin position="677"/>
        <end position="697"/>
    </location>
</feature>
<keyword evidence="3" id="KW-0540">Nuclease</keyword>
<evidence type="ECO:0000256" key="3">
    <source>
        <dbReference type="ARBA" id="ARBA00022722"/>
    </source>
</evidence>
<dbReference type="InterPro" id="IPR010997">
    <property type="entry name" value="HRDC-like_sf"/>
</dbReference>
<feature type="compositionally biased region" description="Polar residues" evidence="9">
    <location>
        <begin position="769"/>
        <end position="794"/>
    </location>
</feature>
<dbReference type="InterPro" id="IPR002121">
    <property type="entry name" value="HRDC_dom"/>
</dbReference>
<dbReference type="SUPFAM" id="SSF53098">
    <property type="entry name" value="Ribonuclease H-like"/>
    <property type="match status" value="1"/>
</dbReference>
<evidence type="ECO:0000256" key="1">
    <source>
        <dbReference type="ARBA" id="ARBA00004123"/>
    </source>
</evidence>
<evidence type="ECO:0000256" key="2">
    <source>
        <dbReference type="ARBA" id="ARBA00022552"/>
    </source>
</evidence>
<dbReference type="Gene3D" id="1.10.150.80">
    <property type="entry name" value="HRDC domain"/>
    <property type="match status" value="1"/>
</dbReference>
<keyword evidence="6" id="KW-0269">Exonuclease</keyword>
<keyword evidence="4" id="KW-0378">Hydrolase</keyword>
<feature type="compositionally biased region" description="Basic and acidic residues" evidence="9">
    <location>
        <begin position="802"/>
        <end position="819"/>
    </location>
</feature>
<comment type="subcellular location">
    <subcellularLocation>
        <location evidence="1">Nucleus</location>
    </subcellularLocation>
</comment>
<keyword evidence="7" id="KW-0539">Nucleus</keyword>
<dbReference type="GeneID" id="87953104"/>
<dbReference type="InterPro" id="IPR049559">
    <property type="entry name" value="Rrp6p-like_exo"/>
</dbReference>
<sequence length="975" mass="108970">MTSASHSSATMPTTVPSPTTDFDQYLPHLTSALDKLTTNAAALPDKSDLSFHKTLDRGFAKDLDDASERVLKLTERLLSLVDQSQHSSRDKGNSKVPSSKTSSKVKGRRRKLEDEDDVVDGFRQSVVGVVDGLLEDADSCLDEVRGEKKKAAIAIKPHLVAQAGQKLPGPFSKQAARLPRNILHANDLAKPQLLFPDQVDNTPTTTPWKPNLITKPHAMVPIGFVPPLDFTLTREEELDPSKEVWRRQREIRMRQHPYFYETRHLPYPTSLFIDSQPIPPKSFQETPFEFVDTPEQLELLVEKLKKAKEIAVDLEHHNMRSYSGFTCLIQISTREGDWVIDSLKLRKELRENKLGDVMTDPGIIKVFHGSESDIVWLQHDFDIFVVNLFDTYHATVVLDMKQHGLASLLQQYCNFEADKRYQMADWRIRPLPDGMLHYARSDTHFLLYVYDNLRNALLEQSSRPPSPDPNGNPIIETTRRNPQQAMREVLGRSADTALRLYEKDEYDEETGKGSGGWMGAARKWLPKGAVDEEPGWVWRKLHAWRDRLGRELDESPIYIMPQDTLKNLSLLRGTAPILIKQAINPDRAPLAAARMNEITDVIKQAKAEWVSNQVQLAKQAEEELQSKANQKQKKPTKTVFDPKPVPDVWDAITIFPNSATKLDSVTPQKSKSGLFGSTIKSKPLTTSSSSSSAIANSDKLGSSLFGQTLQYQSGKGRKPRNKPAQRGNKELSPGFDNVQNTIHEELQPIQKTDLATPIIPEQVPYIPSKSRTTNLPVDESPSISSHNPTDQEPVSLTPADHSQLKAEAGSEKKKKKEDGIVQVKKTRKPKRERGASSSIPSTDGKGKKVKLDTPPESPQSLNQDQHHTENEVEIGTSIVKADNEKGKEKKPRKDKKAKLKVEEIPEFDYSSMPNLLDQPSASSKDASSVTNAKDKKKKKKDKKGGIGAIETPVFGPKAARDLSQPKGGNKSGTFV</sequence>
<reference evidence="11 12" key="1">
    <citation type="submission" date="2024-01" db="EMBL/GenBank/DDBJ databases">
        <title>Comparative genomics of Cryptococcus and Kwoniella reveals pathogenesis evolution and contrasting modes of karyotype evolution via chromosome fusion or intercentromeric recombination.</title>
        <authorList>
            <person name="Coelho M.A."/>
            <person name="David-Palma M."/>
            <person name="Shea T."/>
            <person name="Bowers K."/>
            <person name="McGinley-Smith S."/>
            <person name="Mohammad A.W."/>
            <person name="Gnirke A."/>
            <person name="Yurkov A.M."/>
            <person name="Nowrousian M."/>
            <person name="Sun S."/>
            <person name="Cuomo C.A."/>
            <person name="Heitman J."/>
        </authorList>
    </citation>
    <scope>NUCLEOTIDE SEQUENCE [LARGE SCALE GENOMIC DNA]</scope>
    <source>
        <strain evidence="11">CBS 11374</strain>
    </source>
</reference>
<evidence type="ECO:0000313" key="12">
    <source>
        <dbReference type="Proteomes" id="UP001329825"/>
    </source>
</evidence>
<accession>A0ABZ1CQN3</accession>
<evidence type="ECO:0000256" key="7">
    <source>
        <dbReference type="ARBA" id="ARBA00023242"/>
    </source>
</evidence>
<feature type="region of interest" description="Disordered" evidence="9">
    <location>
        <begin position="711"/>
        <end position="736"/>
    </location>
</feature>
<evidence type="ECO:0000256" key="6">
    <source>
        <dbReference type="ARBA" id="ARBA00022839"/>
    </source>
</evidence>
<protein>
    <recommendedName>
        <fullName evidence="10">3'-5' exonuclease domain-containing protein</fullName>
    </recommendedName>
</protein>
<comment type="similarity">
    <text evidence="8">Belongs to the exosome component 10/RRP6 family.</text>
</comment>
<dbReference type="Gene3D" id="3.30.420.10">
    <property type="entry name" value="Ribonuclease H-like superfamily/Ribonuclease H"/>
    <property type="match status" value="1"/>
</dbReference>
<dbReference type="CDD" id="cd06147">
    <property type="entry name" value="Rrp6p_like_exo"/>
    <property type="match status" value="1"/>
</dbReference>
<evidence type="ECO:0000256" key="5">
    <source>
        <dbReference type="ARBA" id="ARBA00022835"/>
    </source>
</evidence>
<evidence type="ECO:0000313" key="11">
    <source>
        <dbReference type="EMBL" id="WRT64045.1"/>
    </source>
</evidence>
<evidence type="ECO:0000256" key="9">
    <source>
        <dbReference type="SAM" id="MobiDB-lite"/>
    </source>
</evidence>
<dbReference type="InterPro" id="IPR045092">
    <property type="entry name" value="Rrp6-like"/>
</dbReference>
<keyword evidence="2" id="KW-0698">rRNA processing</keyword>
<keyword evidence="5" id="KW-0271">Exosome</keyword>
<feature type="compositionally biased region" description="Basic residues" evidence="9">
    <location>
        <begin position="888"/>
        <end position="898"/>
    </location>
</feature>
<evidence type="ECO:0000256" key="8">
    <source>
        <dbReference type="ARBA" id="ARBA00043957"/>
    </source>
</evidence>
<dbReference type="Pfam" id="PF00570">
    <property type="entry name" value="HRDC"/>
    <property type="match status" value="1"/>
</dbReference>
<dbReference type="Proteomes" id="UP001329825">
    <property type="component" value="Chromosome 1"/>
</dbReference>
<dbReference type="EMBL" id="CP141881">
    <property type="protein sequence ID" value="WRT64045.1"/>
    <property type="molecule type" value="Genomic_DNA"/>
</dbReference>
<dbReference type="InterPro" id="IPR002562">
    <property type="entry name" value="3'-5'_exonuclease_dom"/>
</dbReference>
<dbReference type="Pfam" id="PF08066">
    <property type="entry name" value="PMC2NT"/>
    <property type="match status" value="1"/>
</dbReference>
<feature type="region of interest" description="Disordered" evidence="9">
    <location>
        <begin position="459"/>
        <end position="485"/>
    </location>
</feature>
<evidence type="ECO:0000256" key="4">
    <source>
        <dbReference type="ARBA" id="ARBA00022801"/>
    </source>
</evidence>
<dbReference type="InterPro" id="IPR012588">
    <property type="entry name" value="Exosome-assoc_fac_Rrp6_N"/>
</dbReference>